<organism evidence="1 2">
    <name type="scientific">Yeguia hominis</name>
    <dbReference type="NCBI Taxonomy" id="2763662"/>
    <lineage>
        <taxon>Bacteria</taxon>
        <taxon>Bacillati</taxon>
        <taxon>Bacillota</taxon>
        <taxon>Clostridia</taxon>
        <taxon>Eubacteriales</taxon>
        <taxon>Yeguiaceae</taxon>
        <taxon>Yeguia</taxon>
    </lineage>
</organism>
<protein>
    <submittedName>
        <fullName evidence="1">Uncharacterized protein</fullName>
    </submittedName>
</protein>
<name>A0A926HRG2_9FIRM</name>
<dbReference type="Proteomes" id="UP000651482">
    <property type="component" value="Unassembled WGS sequence"/>
</dbReference>
<dbReference type="AlphaFoldDB" id="A0A926HRG2"/>
<dbReference type="RefSeq" id="WP_249317980.1">
    <property type="nucleotide sequence ID" value="NZ_JACRSN010000002.1"/>
</dbReference>
<proteinExistence type="predicted"/>
<reference evidence="1" key="1">
    <citation type="submission" date="2020-08" db="EMBL/GenBank/DDBJ databases">
        <title>Genome public.</title>
        <authorList>
            <person name="Liu C."/>
            <person name="Sun Q."/>
        </authorList>
    </citation>
    <scope>NUCLEOTIDE SEQUENCE</scope>
    <source>
        <strain evidence="1">NSJ-40</strain>
    </source>
</reference>
<comment type="caution">
    <text evidence="1">The sequence shown here is derived from an EMBL/GenBank/DDBJ whole genome shotgun (WGS) entry which is preliminary data.</text>
</comment>
<keyword evidence="2" id="KW-1185">Reference proteome</keyword>
<evidence type="ECO:0000313" key="2">
    <source>
        <dbReference type="Proteomes" id="UP000651482"/>
    </source>
</evidence>
<evidence type="ECO:0000313" key="1">
    <source>
        <dbReference type="EMBL" id="MBC8532760.1"/>
    </source>
</evidence>
<accession>A0A926HRG2</accession>
<sequence>MLEIIGTILLLLFAVLGMAETGRILMAFLLRPKKKGKVSVEVRFCGHNEEAEYILRSAIARMRWMGGREEKEILCIDEGMDPETRKVCEILARRYPIVHICRKEADGK</sequence>
<dbReference type="EMBL" id="JACRSN010000002">
    <property type="protein sequence ID" value="MBC8532760.1"/>
    <property type="molecule type" value="Genomic_DNA"/>
</dbReference>
<gene>
    <name evidence="1" type="ORF">IAG03_01820</name>
</gene>